<dbReference type="OrthoDB" id="2680343at2"/>
<evidence type="ECO:0000313" key="1">
    <source>
        <dbReference type="EMBL" id="KAA8786593.1"/>
    </source>
</evidence>
<dbReference type="AlphaFoldDB" id="A0A5M9WZ02"/>
<gene>
    <name evidence="1" type="ORF">EC604_22450</name>
</gene>
<reference evidence="1 2" key="1">
    <citation type="journal article" date="2019" name="J. Ind. Microbiol. Biotechnol.">
        <title>Paenibacillus amylolyticus 27C64 has a diverse set of carbohydrate-active enzymes and complete pectin deconstruction system.</title>
        <authorList>
            <person name="Keggi C."/>
            <person name="Doran-Peterson J."/>
        </authorList>
    </citation>
    <scope>NUCLEOTIDE SEQUENCE [LARGE SCALE GENOMIC DNA]</scope>
    <source>
        <strain evidence="1 2">27C64</strain>
    </source>
</reference>
<protein>
    <submittedName>
        <fullName evidence="1">Uncharacterized protein</fullName>
    </submittedName>
</protein>
<dbReference type="EMBL" id="RIAS01000015">
    <property type="protein sequence ID" value="KAA8786593.1"/>
    <property type="molecule type" value="Genomic_DNA"/>
</dbReference>
<name>A0A5M9WZ02_PAEAM</name>
<sequence>MAVKRDKILIFNEDQTVQMLQVEEVSAEAVLTKQGMYQIENLDKHIDTHNGYILYVANVDLPAKMEAANLVQLRKSTALKRMLEFNIQDKPDMFRWVPYFIIAMLILFK</sequence>
<proteinExistence type="predicted"/>
<accession>A0A5M9WZ02</accession>
<dbReference type="Proteomes" id="UP000323664">
    <property type="component" value="Unassembled WGS sequence"/>
</dbReference>
<organism evidence="1 2">
    <name type="scientific">Paenibacillus amylolyticus</name>
    <dbReference type="NCBI Taxonomy" id="1451"/>
    <lineage>
        <taxon>Bacteria</taxon>
        <taxon>Bacillati</taxon>
        <taxon>Bacillota</taxon>
        <taxon>Bacilli</taxon>
        <taxon>Bacillales</taxon>
        <taxon>Paenibacillaceae</taxon>
        <taxon>Paenibacillus</taxon>
    </lineage>
</organism>
<evidence type="ECO:0000313" key="2">
    <source>
        <dbReference type="Proteomes" id="UP000323664"/>
    </source>
</evidence>
<dbReference type="RefSeq" id="WP_123066297.1">
    <property type="nucleotide sequence ID" value="NZ_RIAS01000015.1"/>
</dbReference>
<comment type="caution">
    <text evidence="1">The sequence shown here is derived from an EMBL/GenBank/DDBJ whole genome shotgun (WGS) entry which is preliminary data.</text>
</comment>